<comment type="caution">
    <text evidence="2">The sequence shown here is derived from an EMBL/GenBank/DDBJ whole genome shotgun (WGS) entry which is preliminary data.</text>
</comment>
<evidence type="ECO:0000313" key="3">
    <source>
        <dbReference type="Proteomes" id="UP000023152"/>
    </source>
</evidence>
<dbReference type="SUPFAM" id="SSF50965">
    <property type="entry name" value="Galactose oxidase, central domain"/>
    <property type="match status" value="1"/>
</dbReference>
<evidence type="ECO:0000256" key="1">
    <source>
        <dbReference type="SAM" id="Phobius"/>
    </source>
</evidence>
<feature type="transmembrane region" description="Helical" evidence="1">
    <location>
        <begin position="344"/>
        <end position="362"/>
    </location>
</feature>
<keyword evidence="1" id="KW-0812">Transmembrane</keyword>
<dbReference type="InterPro" id="IPR011043">
    <property type="entry name" value="Gal_Oxase/kelch_b-propeller"/>
</dbReference>
<accession>X6PC00</accession>
<reference evidence="2 3" key="1">
    <citation type="journal article" date="2013" name="Curr. Biol.">
        <title>The Genome of the Foraminiferan Reticulomyxa filosa.</title>
        <authorList>
            <person name="Glockner G."/>
            <person name="Hulsmann N."/>
            <person name="Schleicher M."/>
            <person name="Noegel A.A."/>
            <person name="Eichinger L."/>
            <person name="Gallinger C."/>
            <person name="Pawlowski J."/>
            <person name="Sierra R."/>
            <person name="Euteneuer U."/>
            <person name="Pillet L."/>
            <person name="Moustafa A."/>
            <person name="Platzer M."/>
            <person name="Groth M."/>
            <person name="Szafranski K."/>
            <person name="Schliwa M."/>
        </authorList>
    </citation>
    <scope>NUCLEOTIDE SEQUENCE [LARGE SCALE GENOMIC DNA]</scope>
</reference>
<gene>
    <name evidence="2" type="ORF">RFI_01027</name>
</gene>
<proteinExistence type="predicted"/>
<keyword evidence="1" id="KW-0472">Membrane</keyword>
<evidence type="ECO:0000313" key="2">
    <source>
        <dbReference type="EMBL" id="ETO36035.1"/>
    </source>
</evidence>
<evidence type="ECO:0008006" key="4">
    <source>
        <dbReference type="Google" id="ProtNLM"/>
    </source>
</evidence>
<keyword evidence="1" id="KW-1133">Transmembrane helix</keyword>
<dbReference type="OrthoDB" id="1022638at2759"/>
<dbReference type="Gene3D" id="2.120.10.80">
    <property type="entry name" value="Kelch-type beta propeller"/>
    <property type="match status" value="2"/>
</dbReference>
<dbReference type="InterPro" id="IPR015915">
    <property type="entry name" value="Kelch-typ_b-propeller"/>
</dbReference>
<keyword evidence="3" id="KW-1185">Reference proteome</keyword>
<dbReference type="EMBL" id="ASPP01001055">
    <property type="protein sequence ID" value="ETO36035.1"/>
    <property type="molecule type" value="Genomic_DNA"/>
</dbReference>
<organism evidence="2 3">
    <name type="scientific">Reticulomyxa filosa</name>
    <dbReference type="NCBI Taxonomy" id="46433"/>
    <lineage>
        <taxon>Eukaryota</taxon>
        <taxon>Sar</taxon>
        <taxon>Rhizaria</taxon>
        <taxon>Retaria</taxon>
        <taxon>Foraminifera</taxon>
        <taxon>Monothalamids</taxon>
        <taxon>Reticulomyxidae</taxon>
        <taxon>Reticulomyxa</taxon>
    </lineage>
</organism>
<dbReference type="Proteomes" id="UP000023152">
    <property type="component" value="Unassembled WGS sequence"/>
</dbReference>
<dbReference type="AlphaFoldDB" id="X6PC00"/>
<name>X6PC00_RETFI</name>
<sequence length="412" mass="48520">MGNQNASHTSTLFQSLKELPIPFWQHQCILNKDELLICGGWNQKNCYSYHTLKNKYKFICKYPTDTLLGHCVVKLVENGNNNKDINQITLLSFGGFYKHTLMMKYVSVWNENKMNKSKKLKTSNNYNEWIPFTDNHNNPIIIGRYEDNYWGARAVIGGSNSHLLFITYRDKNISIFNLNTFQFIKHDTLPADNVIFYHCFVSTPENGQGQKMIKTNKKIYEMILFCKNTGLSIEYDEDNNTLQFHQLPICDDIEPLFAYAYVRINDIILFFGGYNHIYSKLVCQYSIQEKTWITFKHTLPIPLYHCIGILNKNNNCIHIIGGNNDKHITVSTHMKTKISEWRNASNLVISIFNTFVIFYFFIIKYDYILLYKTEQSNNEIRLIIQYWIQILKIKLGWIDSFDKIIIKYIRIS</sequence>
<protein>
    <recommendedName>
        <fullName evidence="4">Kelch motif family protein</fullName>
    </recommendedName>
</protein>